<dbReference type="InterPro" id="IPR036259">
    <property type="entry name" value="MFS_trans_sf"/>
</dbReference>
<feature type="transmembrane region" description="Helical" evidence="5">
    <location>
        <begin position="379"/>
        <end position="399"/>
    </location>
</feature>
<evidence type="ECO:0000256" key="4">
    <source>
        <dbReference type="ARBA" id="ARBA00023136"/>
    </source>
</evidence>
<dbReference type="Pfam" id="PF07690">
    <property type="entry name" value="MFS_1"/>
    <property type="match status" value="1"/>
</dbReference>
<reference evidence="7 8" key="1">
    <citation type="submission" date="2020-08" db="EMBL/GenBank/DDBJ databases">
        <title>Genomic Encyclopedia of Type Strains, Phase IV (KMG-IV): sequencing the most valuable type-strain genomes for metagenomic binning, comparative biology and taxonomic classification.</title>
        <authorList>
            <person name="Goeker M."/>
        </authorList>
    </citation>
    <scope>NUCLEOTIDE SEQUENCE [LARGE SCALE GENOMIC DNA]</scope>
    <source>
        <strain evidence="7 8">DSM 7051</strain>
    </source>
</reference>
<feature type="transmembrane region" description="Helical" evidence="5">
    <location>
        <begin position="420"/>
        <end position="440"/>
    </location>
</feature>
<feature type="transmembrane region" description="Helical" evidence="5">
    <location>
        <begin position="318"/>
        <end position="337"/>
    </location>
</feature>
<dbReference type="Gene3D" id="1.20.1250.20">
    <property type="entry name" value="MFS general substrate transporter like domains"/>
    <property type="match status" value="1"/>
</dbReference>
<accession>A0A7X0KNX5</accession>
<feature type="transmembrane region" description="Helical" evidence="5">
    <location>
        <begin position="116"/>
        <end position="138"/>
    </location>
</feature>
<name>A0A7X0KNX5_9HYPH</name>
<keyword evidence="3 5" id="KW-1133">Transmembrane helix</keyword>
<dbReference type="EMBL" id="JACHOU010000027">
    <property type="protein sequence ID" value="MBB6357630.1"/>
    <property type="molecule type" value="Genomic_DNA"/>
</dbReference>
<dbReference type="PANTHER" id="PTHR42718">
    <property type="entry name" value="MAJOR FACILITATOR SUPERFAMILY MULTIDRUG TRANSPORTER MFSC"/>
    <property type="match status" value="1"/>
</dbReference>
<sequence>MDTSAAPPAQNNNHVFCPPEARRYVLVSAILASSMGFIDGSVVSLAMPVIREDLGASLVDAQWISNGYMLFLSALVLLGGAAGDVFGVRNIFATGIVLFMLTSAACALAIDAEMLIVMRAAQGIGAALMVPGSLAIIAKSYPTQTRGKAIGQWAAFSSLTTAMGPFVGGMVLSFGAEWMWRLIFAINVPIGLIALTMLLTKVPRDRPSSKRRLDIAGAILATAGLGLMAWGLTAFGLPVEARAVSPWAWIVGGAAVFAVFILWEHRARAPMVKLELFASRAFTGANLYTLILFFAFNAVLFFLPMTVASGWGAKEWEASLLFLPLSLFIAGLSSYSGRLSDAIGPRWPLTVGAAIVGISYLGLALTMPLMMLWQVTFPILLLKGLGMAIVVSPVSAAVMRATPEEDTGLASGINNALARAAGLMAVASLGAVAGVVYANVIGSAAPGAEFGAYVRTPLDAAAEVLRVAATNDAFAAIAAISAAMCFVASAVAWFTQPSWKRKPPSDKADATPVLADG</sequence>
<evidence type="ECO:0000259" key="6">
    <source>
        <dbReference type="PROSITE" id="PS50850"/>
    </source>
</evidence>
<feature type="transmembrane region" description="Helical" evidence="5">
    <location>
        <begin position="473"/>
        <end position="494"/>
    </location>
</feature>
<dbReference type="PANTHER" id="PTHR42718:SF42">
    <property type="entry name" value="EXPORT PROTEIN"/>
    <property type="match status" value="1"/>
</dbReference>
<keyword evidence="4 5" id="KW-0472">Membrane</keyword>
<feature type="transmembrane region" description="Helical" evidence="5">
    <location>
        <begin position="24"/>
        <end position="47"/>
    </location>
</feature>
<dbReference type="GO" id="GO:0016020">
    <property type="term" value="C:membrane"/>
    <property type="evidence" value="ECO:0007669"/>
    <property type="project" value="UniProtKB-SubCell"/>
</dbReference>
<dbReference type="Proteomes" id="UP000536262">
    <property type="component" value="Unassembled WGS sequence"/>
</dbReference>
<feature type="transmembrane region" description="Helical" evidence="5">
    <location>
        <begin position="178"/>
        <end position="200"/>
    </location>
</feature>
<feature type="transmembrane region" description="Helical" evidence="5">
    <location>
        <begin position="150"/>
        <end position="172"/>
    </location>
</feature>
<evidence type="ECO:0000256" key="2">
    <source>
        <dbReference type="ARBA" id="ARBA00022692"/>
    </source>
</evidence>
<evidence type="ECO:0000256" key="3">
    <source>
        <dbReference type="ARBA" id="ARBA00022989"/>
    </source>
</evidence>
<evidence type="ECO:0000313" key="7">
    <source>
        <dbReference type="EMBL" id="MBB6357630.1"/>
    </source>
</evidence>
<keyword evidence="8" id="KW-1185">Reference proteome</keyword>
<dbReference type="SUPFAM" id="SSF103473">
    <property type="entry name" value="MFS general substrate transporter"/>
    <property type="match status" value="1"/>
</dbReference>
<feature type="transmembrane region" description="Helical" evidence="5">
    <location>
        <begin position="247"/>
        <end position="264"/>
    </location>
</feature>
<comment type="caution">
    <text evidence="7">The sequence shown here is derived from an EMBL/GenBank/DDBJ whole genome shotgun (WGS) entry which is preliminary data.</text>
</comment>
<feature type="transmembrane region" description="Helical" evidence="5">
    <location>
        <begin position="212"/>
        <end position="235"/>
    </location>
</feature>
<feature type="domain" description="Major facilitator superfamily (MFS) profile" evidence="6">
    <location>
        <begin position="25"/>
        <end position="500"/>
    </location>
</feature>
<dbReference type="CDD" id="cd17321">
    <property type="entry name" value="MFS_MMR_MDR_like"/>
    <property type="match status" value="1"/>
</dbReference>
<dbReference type="InterPro" id="IPR011701">
    <property type="entry name" value="MFS"/>
</dbReference>
<evidence type="ECO:0000256" key="5">
    <source>
        <dbReference type="SAM" id="Phobius"/>
    </source>
</evidence>
<feature type="transmembrane region" description="Helical" evidence="5">
    <location>
        <begin position="91"/>
        <end position="110"/>
    </location>
</feature>
<proteinExistence type="predicted"/>
<evidence type="ECO:0000256" key="1">
    <source>
        <dbReference type="ARBA" id="ARBA00004141"/>
    </source>
</evidence>
<dbReference type="Gene3D" id="1.20.1720.10">
    <property type="entry name" value="Multidrug resistance protein D"/>
    <property type="match status" value="1"/>
</dbReference>
<dbReference type="PROSITE" id="PS50850">
    <property type="entry name" value="MFS"/>
    <property type="match status" value="1"/>
</dbReference>
<evidence type="ECO:0000313" key="8">
    <source>
        <dbReference type="Proteomes" id="UP000536262"/>
    </source>
</evidence>
<comment type="subcellular location">
    <subcellularLocation>
        <location evidence="1">Membrane</location>
        <topology evidence="1">Multi-pass membrane protein</topology>
    </subcellularLocation>
</comment>
<feature type="transmembrane region" description="Helical" evidence="5">
    <location>
        <begin position="67"/>
        <end position="86"/>
    </location>
</feature>
<organism evidence="7 8">
    <name type="scientific">Aminobacter aganoensis</name>
    <dbReference type="NCBI Taxonomy" id="83264"/>
    <lineage>
        <taxon>Bacteria</taxon>
        <taxon>Pseudomonadati</taxon>
        <taxon>Pseudomonadota</taxon>
        <taxon>Alphaproteobacteria</taxon>
        <taxon>Hyphomicrobiales</taxon>
        <taxon>Phyllobacteriaceae</taxon>
        <taxon>Aminobacter</taxon>
    </lineage>
</organism>
<protein>
    <submittedName>
        <fullName evidence="7">EmrB/QacA subfamily drug resistance transporter</fullName>
    </submittedName>
</protein>
<gene>
    <name evidence="7" type="ORF">GGR00_005453</name>
</gene>
<feature type="transmembrane region" description="Helical" evidence="5">
    <location>
        <begin position="285"/>
        <end position="306"/>
    </location>
</feature>
<dbReference type="AlphaFoldDB" id="A0A7X0KNX5"/>
<dbReference type="RefSeq" id="WP_184702437.1">
    <property type="nucleotide sequence ID" value="NZ_BAABEG010000001.1"/>
</dbReference>
<keyword evidence="2 5" id="KW-0812">Transmembrane</keyword>
<dbReference type="GO" id="GO:0022857">
    <property type="term" value="F:transmembrane transporter activity"/>
    <property type="evidence" value="ECO:0007669"/>
    <property type="project" value="InterPro"/>
</dbReference>
<dbReference type="InterPro" id="IPR020846">
    <property type="entry name" value="MFS_dom"/>
</dbReference>
<feature type="transmembrane region" description="Helical" evidence="5">
    <location>
        <begin position="349"/>
        <end position="373"/>
    </location>
</feature>